<dbReference type="AlphaFoldDB" id="A0A837NDS2"/>
<reference evidence="1 2" key="1">
    <citation type="submission" date="2015-08" db="EMBL/GenBank/DDBJ databases">
        <title>Genome sequencing and assembly of the deep-sea bacterium Idiomarina zobellii.</title>
        <authorList>
            <person name="Mithoefer S.D."/>
            <person name="Rheaume B.A."/>
            <person name="MacLea K.S."/>
        </authorList>
    </citation>
    <scope>NUCLEOTIDE SEQUENCE [LARGE SCALE GENOMIC DNA]</scope>
    <source>
        <strain evidence="1 2">KMM 231</strain>
    </source>
</reference>
<name>A0A837NDS2_9GAMM</name>
<sequence length="75" mass="8589">MRSILNNKSELEEFARSRKLAIEAARALFERMLREPELSDEANKYVWSGESSADLKGYVSGEEKRLQKRPRGGVC</sequence>
<evidence type="ECO:0000313" key="2">
    <source>
        <dbReference type="Proteomes" id="UP000053030"/>
    </source>
</evidence>
<gene>
    <name evidence="1" type="ORF">AFK76_10000</name>
</gene>
<dbReference type="EMBL" id="LHSG01000012">
    <property type="protein sequence ID" value="KPD23178.1"/>
    <property type="molecule type" value="Genomic_DNA"/>
</dbReference>
<evidence type="ECO:0000313" key="1">
    <source>
        <dbReference type="EMBL" id="KPD23178.1"/>
    </source>
</evidence>
<comment type="caution">
    <text evidence="1">The sequence shown here is derived from an EMBL/GenBank/DDBJ whole genome shotgun (WGS) entry which is preliminary data.</text>
</comment>
<proteinExistence type="predicted"/>
<keyword evidence="2" id="KW-1185">Reference proteome</keyword>
<dbReference type="Proteomes" id="UP000053030">
    <property type="component" value="Unassembled WGS sequence"/>
</dbReference>
<accession>A0A837NDS2</accession>
<protein>
    <submittedName>
        <fullName evidence="1">Uncharacterized protein</fullName>
    </submittedName>
</protein>
<organism evidence="1 2">
    <name type="scientific">Idiomarina zobellii</name>
    <dbReference type="NCBI Taxonomy" id="86103"/>
    <lineage>
        <taxon>Bacteria</taxon>
        <taxon>Pseudomonadati</taxon>
        <taxon>Pseudomonadota</taxon>
        <taxon>Gammaproteobacteria</taxon>
        <taxon>Alteromonadales</taxon>
        <taxon>Idiomarinaceae</taxon>
        <taxon>Idiomarina</taxon>
    </lineage>
</organism>